<accession>A0A2T6ZQF3</accession>
<dbReference type="AlphaFoldDB" id="A0A2T6ZQF3"/>
<reference evidence="1 2" key="1">
    <citation type="submission" date="2017-04" db="EMBL/GenBank/DDBJ databases">
        <title>Draft genome sequence of Tuber borchii Vittad., a whitish edible truffle.</title>
        <authorList>
            <consortium name="DOE Joint Genome Institute"/>
            <person name="Murat C."/>
            <person name="Kuo A."/>
            <person name="Barry K.W."/>
            <person name="Clum A."/>
            <person name="Dockter R.B."/>
            <person name="Fauchery L."/>
            <person name="Iotti M."/>
            <person name="Kohler A."/>
            <person name="Labutti K."/>
            <person name="Lindquist E.A."/>
            <person name="Lipzen A."/>
            <person name="Ohm R.A."/>
            <person name="Wang M."/>
            <person name="Grigoriev I.V."/>
            <person name="Zambonelli A."/>
            <person name="Martin F.M."/>
        </authorList>
    </citation>
    <scope>NUCLEOTIDE SEQUENCE [LARGE SCALE GENOMIC DNA]</scope>
    <source>
        <strain evidence="1 2">Tbo3840</strain>
    </source>
</reference>
<dbReference type="OrthoDB" id="76567at2759"/>
<keyword evidence="2" id="KW-1185">Reference proteome</keyword>
<gene>
    <name evidence="1" type="ORF">B9Z19DRAFT_1127966</name>
</gene>
<name>A0A2T6ZQF3_TUBBO</name>
<dbReference type="EMBL" id="NESQ01000144">
    <property type="protein sequence ID" value="PUU77713.1"/>
    <property type="molecule type" value="Genomic_DNA"/>
</dbReference>
<protein>
    <submittedName>
        <fullName evidence="1">Uncharacterized protein</fullName>
    </submittedName>
</protein>
<sequence length="265" mass="29526">MASEVFDKIVKAIEAGEPELLEFANLAPEDSALILESLLDPRNGLDERAHRIHFSAPDRHLRMIQPSKLRAAAVSWLYEQHTLWVRDRLNDKVALKAMDLLPSPPGITEFTGTYAGSVKEPDFTFFPHKPKGLLEDFPSVVLEFGWTSSEPETVDYRRLWHEGSGGQVRVVIFVKLCRPNAQNQICATLEISHCTPETGTVATTTQIEVFPVPNPIPADPAITMDELFSGYSPSGLNPETELILNVGDLRRVLKTNIIKRGYLPA</sequence>
<dbReference type="Proteomes" id="UP000244722">
    <property type="component" value="Unassembled WGS sequence"/>
</dbReference>
<evidence type="ECO:0000313" key="1">
    <source>
        <dbReference type="EMBL" id="PUU77713.1"/>
    </source>
</evidence>
<evidence type="ECO:0000313" key="2">
    <source>
        <dbReference type="Proteomes" id="UP000244722"/>
    </source>
</evidence>
<organism evidence="1 2">
    <name type="scientific">Tuber borchii</name>
    <name type="common">White truffle</name>
    <dbReference type="NCBI Taxonomy" id="42251"/>
    <lineage>
        <taxon>Eukaryota</taxon>
        <taxon>Fungi</taxon>
        <taxon>Dikarya</taxon>
        <taxon>Ascomycota</taxon>
        <taxon>Pezizomycotina</taxon>
        <taxon>Pezizomycetes</taxon>
        <taxon>Pezizales</taxon>
        <taxon>Tuberaceae</taxon>
        <taxon>Tuber</taxon>
    </lineage>
</organism>
<proteinExistence type="predicted"/>
<comment type="caution">
    <text evidence="1">The sequence shown here is derived from an EMBL/GenBank/DDBJ whole genome shotgun (WGS) entry which is preliminary data.</text>
</comment>